<organism evidence="1 2">
    <name type="scientific">Mesorhizobium waimense</name>
    <dbReference type="NCBI Taxonomy" id="1300307"/>
    <lineage>
        <taxon>Bacteria</taxon>
        <taxon>Pseudomonadati</taxon>
        <taxon>Pseudomonadota</taxon>
        <taxon>Alphaproteobacteria</taxon>
        <taxon>Hyphomicrobiales</taxon>
        <taxon>Phyllobacteriaceae</taxon>
        <taxon>Mesorhizobium</taxon>
    </lineage>
</organism>
<gene>
    <name evidence="1" type="ORF">D3227_39880</name>
</gene>
<keyword evidence="2" id="KW-1185">Reference proteome</keyword>
<dbReference type="EMBL" id="QZWZ01000121">
    <property type="protein sequence ID" value="RJT20927.1"/>
    <property type="molecule type" value="Genomic_DNA"/>
</dbReference>
<dbReference type="Proteomes" id="UP000272706">
    <property type="component" value="Unassembled WGS sequence"/>
</dbReference>
<dbReference type="AlphaFoldDB" id="A0A3A5JUM8"/>
<evidence type="ECO:0000313" key="2">
    <source>
        <dbReference type="Proteomes" id="UP000272706"/>
    </source>
</evidence>
<dbReference type="Gene3D" id="3.40.640.10">
    <property type="entry name" value="Type I PLP-dependent aspartate aminotransferase-like (Major domain)"/>
    <property type="match status" value="1"/>
</dbReference>
<comment type="caution">
    <text evidence="1">The sequence shown here is derived from an EMBL/GenBank/DDBJ whole genome shotgun (WGS) entry which is preliminary data.</text>
</comment>
<protein>
    <submittedName>
        <fullName evidence="1">Uncharacterized protein</fullName>
    </submittedName>
</protein>
<evidence type="ECO:0000313" key="1">
    <source>
        <dbReference type="EMBL" id="RJT20927.1"/>
    </source>
</evidence>
<dbReference type="InterPro" id="IPR015421">
    <property type="entry name" value="PyrdxlP-dep_Trfase_major"/>
</dbReference>
<proteinExistence type="predicted"/>
<reference evidence="1 2" key="1">
    <citation type="submission" date="2018-09" db="EMBL/GenBank/DDBJ databases">
        <title>Mesorhizobium carmichaelinearum sp. nov. isolated from Carmichaelinea spp. root nodules in New Zealand.</title>
        <authorList>
            <person name="De Meyer S.E."/>
        </authorList>
    </citation>
    <scope>NUCLEOTIDE SEQUENCE [LARGE SCALE GENOMIC DNA]</scope>
    <source>
        <strain evidence="1 2">ICMP19557</strain>
    </source>
</reference>
<sequence>MDHDGNVGPWVIAAEERGVTIRWLDFDPETFEYRYEELGRH</sequence>
<accession>A0A3A5JUM8</accession>
<name>A0A3A5JUM8_9HYPH</name>